<organism evidence="2 3">
    <name type="scientific">Filobasidium floriforme</name>
    <dbReference type="NCBI Taxonomy" id="5210"/>
    <lineage>
        <taxon>Eukaryota</taxon>
        <taxon>Fungi</taxon>
        <taxon>Dikarya</taxon>
        <taxon>Basidiomycota</taxon>
        <taxon>Agaricomycotina</taxon>
        <taxon>Tremellomycetes</taxon>
        <taxon>Filobasidiales</taxon>
        <taxon>Filobasidiaceae</taxon>
        <taxon>Filobasidium</taxon>
    </lineage>
</organism>
<accession>A0A8K0NS73</accession>
<comment type="caution">
    <text evidence="2">The sequence shown here is derived from an EMBL/GenBank/DDBJ whole genome shotgun (WGS) entry which is preliminary data.</text>
</comment>
<name>A0A8K0NS73_9TREE</name>
<feature type="region of interest" description="Disordered" evidence="1">
    <location>
        <begin position="321"/>
        <end position="344"/>
    </location>
</feature>
<feature type="region of interest" description="Disordered" evidence="1">
    <location>
        <begin position="34"/>
        <end position="84"/>
    </location>
</feature>
<dbReference type="AlphaFoldDB" id="A0A8K0NS73"/>
<feature type="compositionally biased region" description="Low complexity" evidence="1">
    <location>
        <begin position="331"/>
        <end position="341"/>
    </location>
</feature>
<feature type="region of interest" description="Disordered" evidence="1">
    <location>
        <begin position="105"/>
        <end position="142"/>
    </location>
</feature>
<evidence type="ECO:0000313" key="3">
    <source>
        <dbReference type="Proteomes" id="UP000812966"/>
    </source>
</evidence>
<feature type="compositionally biased region" description="Low complexity" evidence="1">
    <location>
        <begin position="115"/>
        <end position="130"/>
    </location>
</feature>
<evidence type="ECO:0000256" key="1">
    <source>
        <dbReference type="SAM" id="MobiDB-lite"/>
    </source>
</evidence>
<feature type="region of interest" description="Disordered" evidence="1">
    <location>
        <begin position="640"/>
        <end position="659"/>
    </location>
</feature>
<sequence length="809" mass="90235">MAFSLTTQHLRSRSVQSIGRYSACPSSSFMQLVRPSQRASSSSSLAAKKAEEEETQVTKQEVEKPGEKAGKATSASGKRLTKAQQQMLDNGARLAQAINSGVSYDEVPVQEEEAPSTSSPSSDRSSTDPSHVPHSSPTGDRTTDFLALVTASLTPPPQPNISPDLRTLLTCRPTRPPRPHHKQYEWDYNGHFEKLSRSFLREQLVSMYEELRNEEIGVLSGMDADLVGGKEAPGLPVLKRSAKKKEIIECILRQWGWPTMKEVRKEKKIRQENWKRVDKPFPLSPAEDYFLRREPNFIRDLAGRNMLNLTLARVPVTATSSSGSVDVDASTSGEPTPTTTTADEEPTYKTQLMIKGRSFDVQQFESGVKLKFAKLREQTISGEVFGPGLEQLYETISVMANAFVEKTEGGNVKISYMDIADRDRAIELLQAARRHLATSEPTSRAEIVALRPTTSDQPHALYPYLPPTAYVPSALSASSKVAKAVVGSDWFLAGQSWFRIRRVGSWFERGGEEPQSDGIVTVSGKVEAKTLEEFEKGDQPDWLKLVTTIEYGQLVFSSGNAGNTTWTPPIDGEKTLEELNKEISESSLSTVFLPGSVSPLHDVEAFAHPPLRRMRLRYEEKAEQLDSDWRPFMEVEYDLPESSGSRTADDEEVSSIRGSTGREQVQYCLRPVSDTDIRIRRRFNRALSPDEVPGSIKRFCETLSADSAVSSPERPPTEVTFDGKTFQLKSATRLDMYQGSEEAQNQSPIFEHPTDIFTGIKGSRMEEKVSFQPLVHATEKLIRMTCFIGCWRPHRQSTSASMMLVLEFT</sequence>
<feature type="compositionally biased region" description="Basic and acidic residues" evidence="1">
    <location>
        <begin position="60"/>
        <end position="70"/>
    </location>
</feature>
<evidence type="ECO:0000313" key="2">
    <source>
        <dbReference type="EMBL" id="KAG7562520.1"/>
    </source>
</evidence>
<dbReference type="Proteomes" id="UP000812966">
    <property type="component" value="Unassembled WGS sequence"/>
</dbReference>
<dbReference type="EMBL" id="JABELV010000030">
    <property type="protein sequence ID" value="KAG7562520.1"/>
    <property type="molecule type" value="Genomic_DNA"/>
</dbReference>
<proteinExistence type="predicted"/>
<keyword evidence="3" id="KW-1185">Reference proteome</keyword>
<protein>
    <submittedName>
        <fullName evidence="2">Uncharacterized protein</fullName>
    </submittedName>
</protein>
<gene>
    <name evidence="2" type="ORF">FFLO_01994</name>
</gene>
<reference evidence="2" key="1">
    <citation type="submission" date="2020-04" db="EMBL/GenBank/DDBJ databases">
        <title>Analysis of mating type loci in Filobasidium floriforme.</title>
        <authorList>
            <person name="Nowrousian M."/>
        </authorList>
    </citation>
    <scope>NUCLEOTIDE SEQUENCE</scope>
    <source>
        <strain evidence="2">CBS 6242</strain>
    </source>
</reference>